<dbReference type="KEGG" id="uma:UMAG_02779"/>
<dbReference type="OMA" id="VWMSHAQ"/>
<keyword evidence="5" id="KW-1185">Reference proteome</keyword>
<dbReference type="InParanoid" id="A0A0D1CSE7"/>
<dbReference type="InterPro" id="IPR000898">
    <property type="entry name" value="Indolamine_dOase"/>
</dbReference>
<dbReference type="GO" id="GO:0033754">
    <property type="term" value="F:indoleamine 2,3-dioxygenase activity"/>
    <property type="evidence" value="ECO:0000318"/>
    <property type="project" value="GO_Central"/>
</dbReference>
<keyword evidence="2" id="KW-0479">Metal-binding</keyword>
<dbReference type="GO" id="GO:0005737">
    <property type="term" value="C:cytoplasm"/>
    <property type="evidence" value="ECO:0000318"/>
    <property type="project" value="GO_Central"/>
</dbReference>
<evidence type="ECO:0000313" key="4">
    <source>
        <dbReference type="EMBL" id="KIS69448.1"/>
    </source>
</evidence>
<dbReference type="PANTHER" id="PTHR28657:SF11">
    <property type="entry name" value="INDOLEAMINE 2,3-DIOXYGENASE"/>
    <property type="match status" value="1"/>
</dbReference>
<dbReference type="STRING" id="237631.A0A0D1CSE7"/>
<dbReference type="VEuPathDB" id="FungiDB:UMAG_02779"/>
<dbReference type="Proteomes" id="UP000000561">
    <property type="component" value="Chromosome 6"/>
</dbReference>
<dbReference type="Gene3D" id="1.20.58.480">
    <property type="match status" value="1"/>
</dbReference>
<proteinExistence type="inferred from homology"/>
<dbReference type="InterPro" id="IPR037217">
    <property type="entry name" value="Trp/Indoleamine_2_3_dOase-like"/>
</dbReference>
<evidence type="ECO:0000256" key="2">
    <source>
        <dbReference type="ARBA" id="ARBA00022723"/>
    </source>
</evidence>
<dbReference type="eggNOG" id="ENOG502S41S">
    <property type="taxonomic scope" value="Eukaryota"/>
</dbReference>
<accession>A0A0D1CSE7</accession>
<reference evidence="4 5" key="1">
    <citation type="journal article" date="2006" name="Nature">
        <title>Insights from the genome of the biotrophic fungal plant pathogen Ustilago maydis.</title>
        <authorList>
            <person name="Kamper J."/>
            <person name="Kahmann R."/>
            <person name="Bolker M."/>
            <person name="Ma L.J."/>
            <person name="Brefort T."/>
            <person name="Saville B.J."/>
            <person name="Banuett F."/>
            <person name="Kronstad J.W."/>
            <person name="Gold S.E."/>
            <person name="Muller O."/>
            <person name="Perlin M.H."/>
            <person name="Wosten H.A."/>
            <person name="de Vries R."/>
            <person name="Ruiz-Herrera J."/>
            <person name="Reynaga-Pena C.G."/>
            <person name="Snetselaar K."/>
            <person name="McCann M."/>
            <person name="Perez-Martin J."/>
            <person name="Feldbrugge M."/>
            <person name="Basse C.W."/>
            <person name="Steinberg G."/>
            <person name="Ibeas J.I."/>
            <person name="Holloman W."/>
            <person name="Guzman P."/>
            <person name="Farman M."/>
            <person name="Stajich J.E."/>
            <person name="Sentandreu R."/>
            <person name="Gonzalez-Prieto J.M."/>
            <person name="Kennell J.C."/>
            <person name="Molina L."/>
            <person name="Schirawski J."/>
            <person name="Mendoza-Mendoza A."/>
            <person name="Greilinger D."/>
            <person name="Munch K."/>
            <person name="Rossel N."/>
            <person name="Scherer M."/>
            <person name="Vranes M."/>
            <person name="Ladendorf O."/>
            <person name="Vincon V."/>
            <person name="Fuchs U."/>
            <person name="Sandrock B."/>
            <person name="Meng S."/>
            <person name="Ho E.C."/>
            <person name="Cahill M.J."/>
            <person name="Boyce K.J."/>
            <person name="Klose J."/>
            <person name="Klosterman S.J."/>
            <person name="Deelstra H.J."/>
            <person name="Ortiz-Castellanos L."/>
            <person name="Li W."/>
            <person name="Sanchez-Alonso P."/>
            <person name="Schreier P.H."/>
            <person name="Hauser-Hahn I."/>
            <person name="Vaupel M."/>
            <person name="Koopmann E."/>
            <person name="Friedrich G."/>
            <person name="Voss H."/>
            <person name="Schluter T."/>
            <person name="Margolis J."/>
            <person name="Platt D."/>
            <person name="Swimmer C."/>
            <person name="Gnirke A."/>
            <person name="Chen F."/>
            <person name="Vysotskaia V."/>
            <person name="Mannhaupt G."/>
            <person name="Guldener U."/>
            <person name="Munsterkotter M."/>
            <person name="Haase D."/>
            <person name="Oesterheld M."/>
            <person name="Mewes H.W."/>
            <person name="Mauceli E.W."/>
            <person name="DeCaprio D."/>
            <person name="Wade C.M."/>
            <person name="Butler J."/>
            <person name="Young S."/>
            <person name="Jaffe D.B."/>
            <person name="Calvo S."/>
            <person name="Nusbaum C."/>
            <person name="Galagan J."/>
            <person name="Birren B.W."/>
        </authorList>
    </citation>
    <scope>NUCLEOTIDE SEQUENCE [LARGE SCALE GENOMIC DNA]</scope>
    <source>
        <strain evidence="5">DSM 14603 / FGSC 9021 / UM521</strain>
    </source>
</reference>
<dbReference type="GO" id="GO:0034354">
    <property type="term" value="P:'de novo' NAD+ biosynthetic process from L-tryptophan"/>
    <property type="evidence" value="ECO:0000318"/>
    <property type="project" value="GO_Central"/>
</dbReference>
<name>A0A0D1CSE7_MYCMD</name>
<dbReference type="OrthoDB" id="4662583at2759"/>
<dbReference type="GO" id="GO:0019441">
    <property type="term" value="P:L-tryptophan catabolic process to kynurenine"/>
    <property type="evidence" value="ECO:0000318"/>
    <property type="project" value="GO_Central"/>
</dbReference>
<dbReference type="RefSeq" id="XP_011389134.1">
    <property type="nucleotide sequence ID" value="XM_011390832.1"/>
</dbReference>
<evidence type="ECO:0000256" key="1">
    <source>
        <dbReference type="ARBA" id="ARBA00007119"/>
    </source>
</evidence>
<dbReference type="PANTHER" id="PTHR28657">
    <property type="entry name" value="INDOLEAMINE 2,3-DIOXYGENASE"/>
    <property type="match status" value="1"/>
</dbReference>
<evidence type="ECO:0008006" key="6">
    <source>
        <dbReference type="Google" id="ProtNLM"/>
    </source>
</evidence>
<gene>
    <name evidence="4" type="ORF">UMAG_02779</name>
</gene>
<evidence type="ECO:0000256" key="3">
    <source>
        <dbReference type="ARBA" id="ARBA00023004"/>
    </source>
</evidence>
<dbReference type="AlphaFoldDB" id="A0A0D1CSE7"/>
<dbReference type="GO" id="GO:0020037">
    <property type="term" value="F:heme binding"/>
    <property type="evidence" value="ECO:0007669"/>
    <property type="project" value="InterPro"/>
</dbReference>
<protein>
    <recommendedName>
        <fullName evidence="6">Indoleamine 2,3-dioxygenase</fullName>
    </recommendedName>
</protein>
<sequence length="537" mass="59855">MSRPLASSSRSSSASSLTALETPDCLTCNSSRLSSSATSIHDEPLHSTTAHLAPKLESALSSCLTSTLEDMIRTEGGGSWPPIPTYHDSWPLCLHIYHHVAIQAPPRFVSPQLRPNYTDAELRQRIDDNRLWLKHSLASIDLEQVMAALPQLHPNARLGFLACTAYLIHLYRWGTLPVVAMAQDEKSIAFPHSIQVPFRWLNDFYGIESSGGCLYSMTLVNVIPRGDKLEMAYSNMRHMPQQSVVDAERFNAFVFYEMERLSLELYRSIAKCQSLILHGQEQQAADALKQGHVALKAAFRHFFDTLKEEKIQKQVWMSHAQGFHGWGVDDFDGVSGDHSLLIRTLDAFLDIPLRTQPGCPFATAQVPVKSWDAVCPVSGACTSTDAPSTPGLLSRLYHWMWPSASPPPTKLATVTCAGQKQMKQIQFSEVPYSNEYLPRGQVNWIRAVRQARLRSLVSSSPNSPVAQEMNEMLKTFKLWRMGHTRKAVYYEDLHLPERKPMTASGGVGGGVAQDGEGLAQMMEKLEARLRARIAATK</sequence>
<dbReference type="EMBL" id="CM003145">
    <property type="protein sequence ID" value="KIS69448.1"/>
    <property type="molecule type" value="Genomic_DNA"/>
</dbReference>
<dbReference type="GO" id="GO:0046872">
    <property type="term" value="F:metal ion binding"/>
    <property type="evidence" value="ECO:0007669"/>
    <property type="project" value="UniProtKB-KW"/>
</dbReference>
<evidence type="ECO:0000313" key="5">
    <source>
        <dbReference type="Proteomes" id="UP000000561"/>
    </source>
</evidence>
<dbReference type="GeneID" id="23563444"/>
<comment type="similarity">
    <text evidence="1">Belongs to the indoleamine 2,3-dioxygenase family.</text>
</comment>
<dbReference type="SUPFAM" id="SSF140959">
    <property type="entry name" value="Indolic compounds 2,3-dioxygenase-like"/>
    <property type="match status" value="1"/>
</dbReference>
<keyword evidence="3" id="KW-0408">Iron</keyword>
<organism evidence="4 5">
    <name type="scientific">Mycosarcoma maydis</name>
    <name type="common">Corn smut fungus</name>
    <name type="synonym">Ustilago maydis</name>
    <dbReference type="NCBI Taxonomy" id="5270"/>
    <lineage>
        <taxon>Eukaryota</taxon>
        <taxon>Fungi</taxon>
        <taxon>Dikarya</taxon>
        <taxon>Basidiomycota</taxon>
        <taxon>Ustilaginomycotina</taxon>
        <taxon>Ustilaginomycetes</taxon>
        <taxon>Ustilaginales</taxon>
        <taxon>Ustilaginaceae</taxon>
        <taxon>Mycosarcoma</taxon>
    </lineage>
</organism>